<reference evidence="2 3" key="1">
    <citation type="journal article" date="2019" name="Sci. Rep.">
        <title>A multi-omics analysis of the grapevine pathogen Lasiodiplodia theobromae reveals that temperature affects the expression of virulence- and pathogenicity-related genes.</title>
        <authorList>
            <person name="Felix C."/>
            <person name="Meneses R."/>
            <person name="Goncalves M.F.M."/>
            <person name="Tilleman L."/>
            <person name="Duarte A.S."/>
            <person name="Jorrin-Novo J.V."/>
            <person name="Van de Peer Y."/>
            <person name="Deforce D."/>
            <person name="Van Nieuwerburgh F."/>
            <person name="Esteves A.C."/>
            <person name="Alves A."/>
        </authorList>
    </citation>
    <scope>NUCLEOTIDE SEQUENCE [LARGE SCALE GENOMIC DNA]</scope>
    <source>
        <strain evidence="2 3">LA-SOL3</strain>
    </source>
</reference>
<gene>
    <name evidence="2" type="primary">maiA</name>
    <name evidence="2" type="ORF">DBV05_g5622</name>
</gene>
<dbReference type="PANTHER" id="PTHR42673">
    <property type="entry name" value="MALEYLACETOACETATE ISOMERASE"/>
    <property type="match status" value="1"/>
</dbReference>
<dbReference type="Pfam" id="PF13409">
    <property type="entry name" value="GST_N_2"/>
    <property type="match status" value="1"/>
</dbReference>
<proteinExistence type="predicted"/>
<dbReference type="InterPro" id="IPR036282">
    <property type="entry name" value="Glutathione-S-Trfase_C_sf"/>
</dbReference>
<dbReference type="InterPro" id="IPR036249">
    <property type="entry name" value="Thioredoxin-like_sf"/>
</dbReference>
<dbReference type="EMBL" id="VCHE01000030">
    <property type="protein sequence ID" value="KAB2575730.1"/>
    <property type="molecule type" value="Genomic_DNA"/>
</dbReference>
<dbReference type="GO" id="GO:0004364">
    <property type="term" value="F:glutathione transferase activity"/>
    <property type="evidence" value="ECO:0007669"/>
    <property type="project" value="TreeGrafter"/>
</dbReference>
<organism evidence="2 3">
    <name type="scientific">Lasiodiplodia theobromae</name>
    <dbReference type="NCBI Taxonomy" id="45133"/>
    <lineage>
        <taxon>Eukaryota</taxon>
        <taxon>Fungi</taxon>
        <taxon>Dikarya</taxon>
        <taxon>Ascomycota</taxon>
        <taxon>Pezizomycotina</taxon>
        <taxon>Dothideomycetes</taxon>
        <taxon>Dothideomycetes incertae sedis</taxon>
        <taxon>Botryosphaeriales</taxon>
        <taxon>Botryosphaeriaceae</taxon>
        <taxon>Lasiodiplodia</taxon>
    </lineage>
</organism>
<feature type="domain" description="GST N-terminal" evidence="1">
    <location>
        <begin position="6"/>
        <end position="102"/>
    </location>
</feature>
<dbReference type="Gene3D" id="3.40.30.10">
    <property type="entry name" value="Glutaredoxin"/>
    <property type="match status" value="1"/>
</dbReference>
<protein>
    <submittedName>
        <fullName evidence="2">Maleylacetoacetate isomerase</fullName>
    </submittedName>
</protein>
<name>A0A5N5DE53_9PEZI</name>
<dbReference type="InterPro" id="IPR004045">
    <property type="entry name" value="Glutathione_S-Trfase_N"/>
</dbReference>
<evidence type="ECO:0000313" key="2">
    <source>
        <dbReference type="EMBL" id="KAB2575730.1"/>
    </source>
</evidence>
<sequence>MPIRATALHLHHAPLSGCSARIRIALHLKRLHDINLPITYHPVNLSASDHHTPAYRSLNPNASIPTLVVELDASQQKQPTIITITQSLAIIDALDTLFPSSPPRLIPAPPFASSSADSSAAASLLRRRAAVLDLVALVACDVQPPANKRWRDAITTDYGGDGEAWARRVYERGLGAYEELLATGEQGRFSVGDGVSAADVFLVPAVEGAMRVGLCEVGRRWPRVGRGRHNGAPRRIMRSIPFSDLSIRDLPESVTLSAVIKTNEFLP</sequence>
<evidence type="ECO:0000313" key="3">
    <source>
        <dbReference type="Proteomes" id="UP000325902"/>
    </source>
</evidence>
<accession>A0A5N5DE53</accession>
<dbReference type="AlphaFoldDB" id="A0A5N5DE53"/>
<keyword evidence="2" id="KW-0413">Isomerase</keyword>
<dbReference type="SUPFAM" id="SSF47616">
    <property type="entry name" value="GST C-terminal domain-like"/>
    <property type="match status" value="1"/>
</dbReference>
<dbReference type="Proteomes" id="UP000325902">
    <property type="component" value="Unassembled WGS sequence"/>
</dbReference>
<dbReference type="GO" id="GO:0016034">
    <property type="term" value="F:maleylacetoacetate isomerase activity"/>
    <property type="evidence" value="ECO:0007669"/>
    <property type="project" value="TreeGrafter"/>
</dbReference>
<dbReference type="SUPFAM" id="SSF52833">
    <property type="entry name" value="Thioredoxin-like"/>
    <property type="match status" value="1"/>
</dbReference>
<keyword evidence="3" id="KW-1185">Reference proteome</keyword>
<dbReference type="OrthoDB" id="202840at2759"/>
<dbReference type="Gene3D" id="1.20.1050.10">
    <property type="match status" value="1"/>
</dbReference>
<comment type="caution">
    <text evidence="2">The sequence shown here is derived from an EMBL/GenBank/DDBJ whole genome shotgun (WGS) entry which is preliminary data.</text>
</comment>
<evidence type="ECO:0000259" key="1">
    <source>
        <dbReference type="PROSITE" id="PS50404"/>
    </source>
</evidence>
<dbReference type="GO" id="GO:0005739">
    <property type="term" value="C:mitochondrion"/>
    <property type="evidence" value="ECO:0007669"/>
    <property type="project" value="TreeGrafter"/>
</dbReference>
<dbReference type="PANTHER" id="PTHR42673:SF4">
    <property type="entry name" value="MALEYLACETOACETATE ISOMERASE"/>
    <property type="match status" value="1"/>
</dbReference>
<dbReference type="PROSITE" id="PS50404">
    <property type="entry name" value="GST_NTER"/>
    <property type="match status" value="1"/>
</dbReference>
<dbReference type="GO" id="GO:0006559">
    <property type="term" value="P:L-phenylalanine catabolic process"/>
    <property type="evidence" value="ECO:0007669"/>
    <property type="project" value="TreeGrafter"/>
</dbReference>
<dbReference type="GO" id="GO:0006749">
    <property type="term" value="P:glutathione metabolic process"/>
    <property type="evidence" value="ECO:0007669"/>
    <property type="project" value="TreeGrafter"/>
</dbReference>